<feature type="non-terminal residue" evidence="1">
    <location>
        <position position="278"/>
    </location>
</feature>
<dbReference type="AlphaFoldDB" id="A0AAU9W3R8"/>
<evidence type="ECO:0000313" key="1">
    <source>
        <dbReference type="EMBL" id="CAH3041607.1"/>
    </source>
</evidence>
<organism evidence="1 2">
    <name type="scientific">Pocillopora meandrina</name>
    <dbReference type="NCBI Taxonomy" id="46732"/>
    <lineage>
        <taxon>Eukaryota</taxon>
        <taxon>Metazoa</taxon>
        <taxon>Cnidaria</taxon>
        <taxon>Anthozoa</taxon>
        <taxon>Hexacorallia</taxon>
        <taxon>Scleractinia</taxon>
        <taxon>Astrocoeniina</taxon>
        <taxon>Pocilloporidae</taxon>
        <taxon>Pocillopora</taxon>
    </lineage>
</organism>
<proteinExistence type="predicted"/>
<reference evidence="1 2" key="1">
    <citation type="submission" date="2022-05" db="EMBL/GenBank/DDBJ databases">
        <authorList>
            <consortium name="Genoscope - CEA"/>
            <person name="William W."/>
        </authorList>
    </citation>
    <scope>NUCLEOTIDE SEQUENCE [LARGE SCALE GENOMIC DNA]</scope>
</reference>
<keyword evidence="2" id="KW-1185">Reference proteome</keyword>
<comment type="caution">
    <text evidence="1">The sequence shown here is derived from an EMBL/GenBank/DDBJ whole genome shotgun (WGS) entry which is preliminary data.</text>
</comment>
<accession>A0AAU9W3R8</accession>
<protein>
    <submittedName>
        <fullName evidence="1">Uncharacterized protein</fullName>
    </submittedName>
</protein>
<dbReference type="Proteomes" id="UP001159428">
    <property type="component" value="Unassembled WGS sequence"/>
</dbReference>
<sequence length="278" mass="31855">MSPTEYFPLTSQQVKMSLKDPAAINHFHKQVQRPMLQEAIKVIKDHGAEWLTFPKLFGMGADQRYQSPFWHLVLKLLEIPVRSENQQEKSVNNLFHIHGQNILTLVSKDRSSLISKEATPNLFEFYAKHIFSLPLNNVLAERQFNLSQVHLNDTKSELSKQATITFVKDILHSGKTNTRTTKAASEVHEERMKEYTQMLTTDILQEARKNLNKIRENCKHGPLTANDVYPKAWVEKKVNNNLPEMIKSLKADGSKLKLHWKASAKGTSALEGQRSFNP</sequence>
<name>A0AAU9W3R8_9CNID</name>
<gene>
    <name evidence="1" type="ORF">PMEA_00029287</name>
</gene>
<evidence type="ECO:0000313" key="2">
    <source>
        <dbReference type="Proteomes" id="UP001159428"/>
    </source>
</evidence>
<dbReference type="EMBL" id="CALNXJ010000006">
    <property type="protein sequence ID" value="CAH3041607.1"/>
    <property type="molecule type" value="Genomic_DNA"/>
</dbReference>